<evidence type="ECO:0000256" key="5">
    <source>
        <dbReference type="SAM" id="MobiDB-lite"/>
    </source>
</evidence>
<keyword evidence="4 6" id="KW-0472">Membrane</keyword>
<comment type="caution">
    <text evidence="8">The sequence shown here is derived from an EMBL/GenBank/DDBJ whole genome shotgun (WGS) entry which is preliminary data.</text>
</comment>
<evidence type="ECO:0000256" key="4">
    <source>
        <dbReference type="ARBA" id="ARBA00023136"/>
    </source>
</evidence>
<feature type="domain" description="Amino acid transporter transmembrane" evidence="7">
    <location>
        <begin position="111"/>
        <end position="188"/>
    </location>
</feature>
<dbReference type="Proteomes" id="UP001445076">
    <property type="component" value="Unassembled WGS sequence"/>
</dbReference>
<dbReference type="PANTHER" id="PTHR22950">
    <property type="entry name" value="AMINO ACID TRANSPORTER"/>
    <property type="match status" value="1"/>
</dbReference>
<comment type="subcellular location">
    <subcellularLocation>
        <location evidence="1">Membrane</location>
        <topology evidence="1">Multi-pass membrane protein</topology>
    </subcellularLocation>
</comment>
<evidence type="ECO:0000313" key="9">
    <source>
        <dbReference type="Proteomes" id="UP001445076"/>
    </source>
</evidence>
<sequence length="228" mass="24655">MGVGRPAMGITSPAKMTANIFVSFIGAGMLGLPFAYKEAGIMEGALIMAVVGYLSVAAMLMLIDCKYAILTSGGRAGGRSIIMDTKVPLIPPDSSDDEDEDERHPPTPSTDLTYGDVGLYALGSGGKRLVDIAVVVSQVGFCCGYLIYLCKNLSIYLPRFSQRLWLMLLLPPLYCLTLLRHLNKLAIFRGGTIYSERIFHQGISVLLCRCHLLLRGCRNDPFSGGIDG</sequence>
<feature type="transmembrane region" description="Helical" evidence="6">
    <location>
        <begin position="129"/>
        <end position="148"/>
    </location>
</feature>
<evidence type="ECO:0000313" key="8">
    <source>
        <dbReference type="EMBL" id="KAK8754372.1"/>
    </source>
</evidence>
<accession>A0AAW0YEM6</accession>
<proteinExistence type="predicted"/>
<gene>
    <name evidence="8" type="ORF">OTU49_015897</name>
</gene>
<feature type="region of interest" description="Disordered" evidence="5">
    <location>
        <begin position="92"/>
        <end position="111"/>
    </location>
</feature>
<dbReference type="EMBL" id="JARKIK010000001">
    <property type="protein sequence ID" value="KAK8754372.1"/>
    <property type="molecule type" value="Genomic_DNA"/>
</dbReference>
<keyword evidence="2 6" id="KW-0812">Transmembrane</keyword>
<evidence type="ECO:0000256" key="1">
    <source>
        <dbReference type="ARBA" id="ARBA00004141"/>
    </source>
</evidence>
<evidence type="ECO:0000259" key="7">
    <source>
        <dbReference type="Pfam" id="PF01490"/>
    </source>
</evidence>
<evidence type="ECO:0000256" key="2">
    <source>
        <dbReference type="ARBA" id="ARBA00022692"/>
    </source>
</evidence>
<evidence type="ECO:0000256" key="3">
    <source>
        <dbReference type="ARBA" id="ARBA00022989"/>
    </source>
</evidence>
<protein>
    <recommendedName>
        <fullName evidence="7">Amino acid transporter transmembrane domain-containing protein</fullName>
    </recommendedName>
</protein>
<feature type="transmembrane region" description="Helical" evidence="6">
    <location>
        <begin position="41"/>
        <end position="63"/>
    </location>
</feature>
<name>A0AAW0YEM6_CHEQU</name>
<feature type="transmembrane region" description="Helical" evidence="6">
    <location>
        <begin position="160"/>
        <end position="179"/>
    </location>
</feature>
<dbReference type="AlphaFoldDB" id="A0AAW0YEM6"/>
<dbReference type="Pfam" id="PF01490">
    <property type="entry name" value="Aa_trans"/>
    <property type="match status" value="2"/>
</dbReference>
<dbReference type="InterPro" id="IPR013057">
    <property type="entry name" value="AA_transpt_TM"/>
</dbReference>
<dbReference type="PANTHER" id="PTHR22950:SF677">
    <property type="entry name" value="AMINO ACID TRANSPORTER TRANSMEMBRANE DOMAIN-CONTAINING PROTEIN"/>
    <property type="match status" value="1"/>
</dbReference>
<dbReference type="GO" id="GO:0015179">
    <property type="term" value="F:L-amino acid transmembrane transporter activity"/>
    <property type="evidence" value="ECO:0007669"/>
    <property type="project" value="TreeGrafter"/>
</dbReference>
<feature type="transmembrane region" description="Helical" evidence="6">
    <location>
        <begin position="16"/>
        <end position="35"/>
    </location>
</feature>
<keyword evidence="9" id="KW-1185">Reference proteome</keyword>
<feature type="domain" description="Amino acid transporter transmembrane" evidence="7">
    <location>
        <begin position="12"/>
        <end position="68"/>
    </location>
</feature>
<keyword evidence="3 6" id="KW-1133">Transmembrane helix</keyword>
<reference evidence="8 9" key="1">
    <citation type="journal article" date="2024" name="BMC Genomics">
        <title>Genome assembly of redclaw crayfish (Cherax quadricarinatus) provides insights into its immune adaptation and hypoxia tolerance.</title>
        <authorList>
            <person name="Liu Z."/>
            <person name="Zheng J."/>
            <person name="Li H."/>
            <person name="Fang K."/>
            <person name="Wang S."/>
            <person name="He J."/>
            <person name="Zhou D."/>
            <person name="Weng S."/>
            <person name="Chi M."/>
            <person name="Gu Z."/>
            <person name="He J."/>
            <person name="Li F."/>
            <person name="Wang M."/>
        </authorList>
    </citation>
    <scope>NUCLEOTIDE SEQUENCE [LARGE SCALE GENOMIC DNA]</scope>
    <source>
        <strain evidence="8">ZL_2023a</strain>
    </source>
</reference>
<evidence type="ECO:0000256" key="6">
    <source>
        <dbReference type="SAM" id="Phobius"/>
    </source>
</evidence>
<dbReference type="GO" id="GO:0005774">
    <property type="term" value="C:vacuolar membrane"/>
    <property type="evidence" value="ECO:0007669"/>
    <property type="project" value="TreeGrafter"/>
</dbReference>
<organism evidence="8 9">
    <name type="scientific">Cherax quadricarinatus</name>
    <name type="common">Australian red claw crayfish</name>
    <dbReference type="NCBI Taxonomy" id="27406"/>
    <lineage>
        <taxon>Eukaryota</taxon>
        <taxon>Metazoa</taxon>
        <taxon>Ecdysozoa</taxon>
        <taxon>Arthropoda</taxon>
        <taxon>Crustacea</taxon>
        <taxon>Multicrustacea</taxon>
        <taxon>Malacostraca</taxon>
        <taxon>Eumalacostraca</taxon>
        <taxon>Eucarida</taxon>
        <taxon>Decapoda</taxon>
        <taxon>Pleocyemata</taxon>
        <taxon>Astacidea</taxon>
        <taxon>Parastacoidea</taxon>
        <taxon>Parastacidae</taxon>
        <taxon>Cherax</taxon>
    </lineage>
</organism>